<organism evidence="1 2">
    <name type="scientific">Gimesia panareensis</name>
    <dbReference type="NCBI Taxonomy" id="2527978"/>
    <lineage>
        <taxon>Bacteria</taxon>
        <taxon>Pseudomonadati</taxon>
        <taxon>Planctomycetota</taxon>
        <taxon>Planctomycetia</taxon>
        <taxon>Planctomycetales</taxon>
        <taxon>Planctomycetaceae</taxon>
        <taxon>Gimesia</taxon>
    </lineage>
</organism>
<dbReference type="EMBL" id="CP037421">
    <property type="protein sequence ID" value="QDT27662.1"/>
    <property type="molecule type" value="Genomic_DNA"/>
</dbReference>
<protein>
    <submittedName>
        <fullName evidence="1">Uncharacterized protein</fullName>
    </submittedName>
</protein>
<sequence length="107" mass="12524">MLNFDFVKRHVGVKGEICSEFAVNCFEFRVSLLRFALNVLRNDLKMYETCRTGSFCSTEKREKSTAIQVILYHWFAVFQCTHHPPRARSTFASKYESGRTVQDQSFQ</sequence>
<reference evidence="1 2" key="1">
    <citation type="submission" date="2019-03" db="EMBL/GenBank/DDBJ databases">
        <title>Deep-cultivation of Planctomycetes and their phenomic and genomic characterization uncovers novel biology.</title>
        <authorList>
            <person name="Wiegand S."/>
            <person name="Jogler M."/>
            <person name="Boedeker C."/>
            <person name="Pinto D."/>
            <person name="Vollmers J."/>
            <person name="Rivas-Marin E."/>
            <person name="Kohn T."/>
            <person name="Peeters S.H."/>
            <person name="Heuer A."/>
            <person name="Rast P."/>
            <person name="Oberbeckmann S."/>
            <person name="Bunk B."/>
            <person name="Jeske O."/>
            <person name="Meyerdierks A."/>
            <person name="Storesund J.E."/>
            <person name="Kallscheuer N."/>
            <person name="Luecker S."/>
            <person name="Lage O.M."/>
            <person name="Pohl T."/>
            <person name="Merkel B.J."/>
            <person name="Hornburger P."/>
            <person name="Mueller R.-W."/>
            <person name="Bruemmer F."/>
            <person name="Labrenz M."/>
            <person name="Spormann A.M."/>
            <person name="Op den Camp H."/>
            <person name="Overmann J."/>
            <person name="Amann R."/>
            <person name="Jetten M.S.M."/>
            <person name="Mascher T."/>
            <person name="Medema M.H."/>
            <person name="Devos D.P."/>
            <person name="Kaster A.-K."/>
            <person name="Ovreas L."/>
            <person name="Rohde M."/>
            <person name="Galperin M.Y."/>
            <person name="Jogler C."/>
        </authorList>
    </citation>
    <scope>NUCLEOTIDE SEQUENCE [LARGE SCALE GENOMIC DNA]</scope>
    <source>
        <strain evidence="1 2">Enr10</strain>
    </source>
</reference>
<dbReference type="AlphaFoldDB" id="A0A517Q7Q8"/>
<dbReference type="Proteomes" id="UP000315647">
    <property type="component" value="Chromosome"/>
</dbReference>
<accession>A0A517Q7Q8</accession>
<keyword evidence="2" id="KW-1185">Reference proteome</keyword>
<gene>
    <name evidence="1" type="ORF">Enr10x_29800</name>
</gene>
<evidence type="ECO:0000313" key="1">
    <source>
        <dbReference type="EMBL" id="QDT27662.1"/>
    </source>
</evidence>
<evidence type="ECO:0000313" key="2">
    <source>
        <dbReference type="Proteomes" id="UP000315647"/>
    </source>
</evidence>
<name>A0A517Q7Q8_9PLAN</name>
<proteinExistence type="predicted"/>